<reference evidence="1 2" key="1">
    <citation type="submission" date="2024-03" db="EMBL/GenBank/DDBJ databases">
        <title>Whole genomes of four grape xylem sap localized bacterial endophytes.</title>
        <authorList>
            <person name="Kumar G."/>
            <person name="Savka M.A."/>
        </authorList>
    </citation>
    <scope>NUCLEOTIDE SEQUENCE [LARGE SCALE GENOMIC DNA]</scope>
    <source>
        <strain evidence="1 2">RIT_GXS8</strain>
    </source>
</reference>
<protein>
    <submittedName>
        <fullName evidence="1">DUF3090 domain-containing protein</fullName>
    </submittedName>
</protein>
<keyword evidence="2" id="KW-1185">Reference proteome</keyword>
<organism evidence="1 2">
    <name type="scientific">Curtobacterium citreum</name>
    <dbReference type="NCBI Taxonomy" id="2036"/>
    <lineage>
        <taxon>Bacteria</taxon>
        <taxon>Bacillati</taxon>
        <taxon>Actinomycetota</taxon>
        <taxon>Actinomycetes</taxon>
        <taxon>Micrococcales</taxon>
        <taxon>Microbacteriaceae</taxon>
        <taxon>Curtobacterium</taxon>
    </lineage>
</organism>
<dbReference type="Proteomes" id="UP001370299">
    <property type="component" value="Unassembled WGS sequence"/>
</dbReference>
<sequence length="175" mass="19164">MPSIVHGFDWPDRLVVGTIGRPGERSFYLQARSGKRVTSVALEKEQTAVLAEKIDELLDEVATVEANRFSVPDTAPVELRDPEPLDQPVEPEFRAGALSLGFDPSTAQVVIEAYPIDDDVEIVSEESEDGIEIEAVVEIPEPDELFQVKIPVGTARAFVERTREIVAAGRRPGDA</sequence>
<accession>A0ABU8YC02</accession>
<gene>
    <name evidence="1" type="ORF">WMN62_10060</name>
</gene>
<evidence type="ECO:0000313" key="1">
    <source>
        <dbReference type="EMBL" id="MEK0171815.1"/>
    </source>
</evidence>
<dbReference type="NCBIfam" id="TIGR03847">
    <property type="entry name" value="conserved hypothetical protein"/>
    <property type="match status" value="1"/>
</dbReference>
<dbReference type="EMBL" id="JBBLYY010000049">
    <property type="protein sequence ID" value="MEK0171815.1"/>
    <property type="molecule type" value="Genomic_DNA"/>
</dbReference>
<comment type="caution">
    <text evidence="1">The sequence shown here is derived from an EMBL/GenBank/DDBJ whole genome shotgun (WGS) entry which is preliminary data.</text>
</comment>
<name>A0ABU8YC02_9MICO</name>
<proteinExistence type="predicted"/>
<dbReference type="Pfam" id="PF11290">
    <property type="entry name" value="DUF3090"/>
    <property type="match status" value="1"/>
</dbReference>
<dbReference type="RefSeq" id="WP_123314178.1">
    <property type="nucleotide sequence ID" value="NZ_JBBKAP010000045.1"/>
</dbReference>
<dbReference type="InterPro" id="IPR021441">
    <property type="entry name" value="DUF3090"/>
</dbReference>
<evidence type="ECO:0000313" key="2">
    <source>
        <dbReference type="Proteomes" id="UP001370299"/>
    </source>
</evidence>